<dbReference type="AlphaFoldDB" id="I0I8Z3"/>
<dbReference type="PROSITE" id="PS01081">
    <property type="entry name" value="HTH_TETR_1"/>
    <property type="match status" value="1"/>
</dbReference>
<dbReference type="InterPro" id="IPR041490">
    <property type="entry name" value="KstR2_TetR_C"/>
</dbReference>
<dbReference type="PROSITE" id="PS50977">
    <property type="entry name" value="HTH_TETR_2"/>
    <property type="match status" value="1"/>
</dbReference>
<dbReference type="InterPro" id="IPR050109">
    <property type="entry name" value="HTH-type_TetR-like_transc_reg"/>
</dbReference>
<dbReference type="EMBL" id="AP012337">
    <property type="protein sequence ID" value="BAM01731.1"/>
    <property type="molecule type" value="Genomic_DNA"/>
</dbReference>
<dbReference type="Pfam" id="PF00440">
    <property type="entry name" value="TetR_N"/>
    <property type="match status" value="1"/>
</dbReference>
<feature type="DNA-binding region" description="H-T-H motif" evidence="4">
    <location>
        <begin position="26"/>
        <end position="45"/>
    </location>
</feature>
<dbReference type="HOGENOM" id="CLU_069356_12_8_0"/>
<dbReference type="InterPro" id="IPR036271">
    <property type="entry name" value="Tet_transcr_reg_TetR-rel_C_sf"/>
</dbReference>
<sequence>MSGDSREAILQAAQRLFVERGYLGISMREIADAVGVTKAALYYHFRDKEQLFLALLESVLEELSVLIEASRSEGGSCRRQLEMFVYRVMALPAERRASLRLASQELGNLDAAARGRFIETYHALFINRITAILAEGVARGEFKPIDPQVATWALLGMMYPYFHVSPVTGVAPTDAVIQQLLTIFFEGLQNPP</sequence>
<keyword evidence="7" id="KW-1185">Reference proteome</keyword>
<dbReference type="InterPro" id="IPR023772">
    <property type="entry name" value="DNA-bd_HTH_TetR-type_CS"/>
</dbReference>
<evidence type="ECO:0000313" key="6">
    <source>
        <dbReference type="EMBL" id="BAM01731.1"/>
    </source>
</evidence>
<dbReference type="InterPro" id="IPR001647">
    <property type="entry name" value="HTH_TetR"/>
</dbReference>
<keyword evidence="1" id="KW-0805">Transcription regulation</keyword>
<feature type="domain" description="HTH tetR-type" evidence="5">
    <location>
        <begin position="3"/>
        <end position="63"/>
    </location>
</feature>
<keyword evidence="3" id="KW-0804">Transcription</keyword>
<dbReference type="SUPFAM" id="SSF46689">
    <property type="entry name" value="Homeodomain-like"/>
    <property type="match status" value="1"/>
</dbReference>
<dbReference type="SUPFAM" id="SSF48498">
    <property type="entry name" value="Tetracyclin repressor-like, C-terminal domain"/>
    <property type="match status" value="1"/>
</dbReference>
<dbReference type="Pfam" id="PF17932">
    <property type="entry name" value="TetR_C_24"/>
    <property type="match status" value="1"/>
</dbReference>
<evidence type="ECO:0000256" key="2">
    <source>
        <dbReference type="ARBA" id="ARBA00023125"/>
    </source>
</evidence>
<name>I0I8Z3_CALAS</name>
<reference evidence="6 7" key="1">
    <citation type="submission" date="2012-02" db="EMBL/GenBank/DDBJ databases">
        <title>Complete genome sequence of Caldilinea aerophila DSM 14535 (= NBRC 102666).</title>
        <authorList>
            <person name="Oguchi A."/>
            <person name="Hosoyama A."/>
            <person name="Sekine M."/>
            <person name="Fukai R."/>
            <person name="Kato Y."/>
            <person name="Nakamura S."/>
            <person name="Hanada S."/>
            <person name="Yamazaki S."/>
            <person name="Fujita N."/>
        </authorList>
    </citation>
    <scope>NUCLEOTIDE SEQUENCE [LARGE SCALE GENOMIC DNA]</scope>
    <source>
        <strain evidence="7">DSM 14535 / JCM 11387 / NBRC 104270 / STL-6-O1</strain>
    </source>
</reference>
<dbReference type="PANTHER" id="PTHR30055:SF237">
    <property type="entry name" value="TRANSCRIPTIONAL REPRESSOR MCE3R"/>
    <property type="match status" value="1"/>
</dbReference>
<keyword evidence="2 4" id="KW-0238">DNA-binding</keyword>
<gene>
    <name evidence="6" type="ordered locus">CLDAP_36910</name>
</gene>
<evidence type="ECO:0000256" key="1">
    <source>
        <dbReference type="ARBA" id="ARBA00023015"/>
    </source>
</evidence>
<evidence type="ECO:0000256" key="3">
    <source>
        <dbReference type="ARBA" id="ARBA00023163"/>
    </source>
</evidence>
<dbReference type="GO" id="GO:0045892">
    <property type="term" value="P:negative regulation of DNA-templated transcription"/>
    <property type="evidence" value="ECO:0007669"/>
    <property type="project" value="UniProtKB-ARBA"/>
</dbReference>
<dbReference type="Gene3D" id="1.10.10.60">
    <property type="entry name" value="Homeodomain-like"/>
    <property type="match status" value="1"/>
</dbReference>
<dbReference type="PATRIC" id="fig|926550.5.peg.3973"/>
<dbReference type="Proteomes" id="UP000007880">
    <property type="component" value="Chromosome"/>
</dbReference>
<dbReference type="FunFam" id="1.10.10.60:FF:000141">
    <property type="entry name" value="TetR family transcriptional regulator"/>
    <property type="match status" value="1"/>
</dbReference>
<evidence type="ECO:0000313" key="7">
    <source>
        <dbReference type="Proteomes" id="UP000007880"/>
    </source>
</evidence>
<dbReference type="GO" id="GO:0000976">
    <property type="term" value="F:transcription cis-regulatory region binding"/>
    <property type="evidence" value="ECO:0007669"/>
    <property type="project" value="TreeGrafter"/>
</dbReference>
<protein>
    <submittedName>
        <fullName evidence="6">Putative TetR family transcriptional regulator</fullName>
    </submittedName>
</protein>
<organism evidence="6 7">
    <name type="scientific">Caldilinea aerophila (strain DSM 14535 / JCM 11387 / NBRC 104270 / STL-6-O1)</name>
    <dbReference type="NCBI Taxonomy" id="926550"/>
    <lineage>
        <taxon>Bacteria</taxon>
        <taxon>Bacillati</taxon>
        <taxon>Chloroflexota</taxon>
        <taxon>Caldilineae</taxon>
        <taxon>Caldilineales</taxon>
        <taxon>Caldilineaceae</taxon>
        <taxon>Caldilinea</taxon>
    </lineage>
</organism>
<dbReference type="PANTHER" id="PTHR30055">
    <property type="entry name" value="HTH-TYPE TRANSCRIPTIONAL REGULATOR RUTR"/>
    <property type="match status" value="1"/>
</dbReference>
<dbReference type="KEGG" id="cap:CLDAP_36910"/>
<evidence type="ECO:0000259" key="5">
    <source>
        <dbReference type="PROSITE" id="PS50977"/>
    </source>
</evidence>
<proteinExistence type="predicted"/>
<dbReference type="STRING" id="926550.CLDAP_36910"/>
<dbReference type="InterPro" id="IPR009057">
    <property type="entry name" value="Homeodomain-like_sf"/>
</dbReference>
<dbReference type="Gene3D" id="1.10.357.10">
    <property type="entry name" value="Tetracycline Repressor, domain 2"/>
    <property type="match status" value="1"/>
</dbReference>
<dbReference type="PRINTS" id="PR00455">
    <property type="entry name" value="HTHTETR"/>
</dbReference>
<evidence type="ECO:0000256" key="4">
    <source>
        <dbReference type="PROSITE-ProRule" id="PRU00335"/>
    </source>
</evidence>
<dbReference type="eggNOG" id="COG1309">
    <property type="taxonomic scope" value="Bacteria"/>
</dbReference>
<accession>I0I8Z3</accession>
<dbReference type="GO" id="GO:0003700">
    <property type="term" value="F:DNA-binding transcription factor activity"/>
    <property type="evidence" value="ECO:0007669"/>
    <property type="project" value="TreeGrafter"/>
</dbReference>